<proteinExistence type="inferred from homology"/>
<sequence>MAELGTDPEEAPDKSVTASSPVRSYGNIPVSKLKSLKPRLPALASRFASQASTETISKSRSRDESLHYRKWYKTARWQQLRMEVLTRDKFTCQMVGCGKVTGKTSQLVCDHIQPHRGNERLFWDVSNLQCLCKPCHDRLKQRQEQSSLHTRGVWD</sequence>
<dbReference type="GO" id="GO:0008270">
    <property type="term" value="F:zinc ion binding"/>
    <property type="evidence" value="ECO:0007669"/>
    <property type="project" value="InterPro"/>
</dbReference>
<dbReference type="Proteomes" id="UP000252893">
    <property type="component" value="Unassembled WGS sequence"/>
</dbReference>
<keyword evidence="1" id="KW-0540">Nuclease</keyword>
<dbReference type="Pfam" id="PF01844">
    <property type="entry name" value="HNH"/>
    <property type="match status" value="1"/>
</dbReference>
<dbReference type="InterPro" id="IPR002711">
    <property type="entry name" value="HNH"/>
</dbReference>
<dbReference type="InterPro" id="IPR003615">
    <property type="entry name" value="HNH_nuc"/>
</dbReference>
<evidence type="ECO:0000313" key="8">
    <source>
        <dbReference type="Proteomes" id="UP000252893"/>
    </source>
</evidence>
<dbReference type="GO" id="GO:0003676">
    <property type="term" value="F:nucleic acid binding"/>
    <property type="evidence" value="ECO:0007669"/>
    <property type="project" value="InterPro"/>
</dbReference>
<dbReference type="Gene3D" id="1.10.30.50">
    <property type="match status" value="1"/>
</dbReference>
<dbReference type="RefSeq" id="WP_113946404.1">
    <property type="nucleotide sequence ID" value="NZ_JBHEEG010000001.1"/>
</dbReference>
<gene>
    <name evidence="7" type="ORF">DFR47_11622</name>
</gene>
<dbReference type="GO" id="GO:0005829">
    <property type="term" value="C:cytosol"/>
    <property type="evidence" value="ECO:0007669"/>
    <property type="project" value="TreeGrafter"/>
</dbReference>
<evidence type="ECO:0000256" key="1">
    <source>
        <dbReference type="ARBA" id="ARBA00022722"/>
    </source>
</evidence>
<dbReference type="PANTHER" id="PTHR41286:SF1">
    <property type="entry name" value="HNH NUCLEASE YAJD-RELATED"/>
    <property type="match status" value="1"/>
</dbReference>
<comment type="similarity">
    <text evidence="3">Belongs to the HNH nuclease family.</text>
</comment>
<dbReference type="PANTHER" id="PTHR41286">
    <property type="entry name" value="HNH NUCLEASE YAJD-RELATED"/>
    <property type="match status" value="1"/>
</dbReference>
<dbReference type="AlphaFoldDB" id="A0A366DJ03"/>
<evidence type="ECO:0000256" key="4">
    <source>
        <dbReference type="ARBA" id="ARBA00040194"/>
    </source>
</evidence>
<feature type="compositionally biased region" description="Acidic residues" evidence="5">
    <location>
        <begin position="1"/>
        <end position="10"/>
    </location>
</feature>
<dbReference type="CDD" id="cd00085">
    <property type="entry name" value="HNHc"/>
    <property type="match status" value="1"/>
</dbReference>
<dbReference type="GO" id="GO:0016787">
    <property type="term" value="F:hydrolase activity"/>
    <property type="evidence" value="ECO:0007669"/>
    <property type="project" value="UniProtKB-KW"/>
</dbReference>
<evidence type="ECO:0000256" key="5">
    <source>
        <dbReference type="SAM" id="MobiDB-lite"/>
    </source>
</evidence>
<accession>A0A366DJ03</accession>
<feature type="region of interest" description="Disordered" evidence="5">
    <location>
        <begin position="1"/>
        <end position="26"/>
    </location>
</feature>
<keyword evidence="7" id="KW-0255">Endonuclease</keyword>
<evidence type="ECO:0000256" key="3">
    <source>
        <dbReference type="ARBA" id="ARBA00038412"/>
    </source>
</evidence>
<evidence type="ECO:0000256" key="2">
    <source>
        <dbReference type="ARBA" id="ARBA00022801"/>
    </source>
</evidence>
<dbReference type="GO" id="GO:0004519">
    <property type="term" value="F:endonuclease activity"/>
    <property type="evidence" value="ECO:0007669"/>
    <property type="project" value="UniProtKB-KW"/>
</dbReference>
<dbReference type="EMBL" id="QNRH01000016">
    <property type="protein sequence ID" value="RBO89294.1"/>
    <property type="molecule type" value="Genomic_DNA"/>
</dbReference>
<comment type="caution">
    <text evidence="7">The sequence shown here is derived from an EMBL/GenBank/DDBJ whole genome shotgun (WGS) entry which is preliminary data.</text>
</comment>
<evidence type="ECO:0000259" key="6">
    <source>
        <dbReference type="SMART" id="SM00507"/>
    </source>
</evidence>
<keyword evidence="8" id="KW-1185">Reference proteome</keyword>
<reference evidence="7 8" key="1">
    <citation type="submission" date="2018-06" db="EMBL/GenBank/DDBJ databases">
        <title>Genomic Encyclopedia of Type Strains, Phase IV (KMG-IV): sequencing the most valuable type-strain genomes for metagenomic binning, comparative biology and taxonomic classification.</title>
        <authorList>
            <person name="Goeker M."/>
        </authorList>
    </citation>
    <scope>NUCLEOTIDE SEQUENCE [LARGE SCALE GENOMIC DNA]</scope>
    <source>
        <strain evidence="7 8">DSM 25619</strain>
    </source>
</reference>
<protein>
    <recommendedName>
        <fullName evidence="4">Putative HNH nuclease YajD</fullName>
    </recommendedName>
</protein>
<evidence type="ECO:0000313" key="7">
    <source>
        <dbReference type="EMBL" id="RBO89294.1"/>
    </source>
</evidence>
<organism evidence="7 8">
    <name type="scientific">Pseudochrobactrum asaccharolyticum</name>
    <dbReference type="NCBI Taxonomy" id="354351"/>
    <lineage>
        <taxon>Bacteria</taxon>
        <taxon>Pseudomonadati</taxon>
        <taxon>Pseudomonadota</taxon>
        <taxon>Alphaproteobacteria</taxon>
        <taxon>Hyphomicrobiales</taxon>
        <taxon>Brucellaceae</taxon>
        <taxon>Pseudochrobactrum</taxon>
    </lineage>
</organism>
<keyword evidence="2" id="KW-0378">Hydrolase</keyword>
<feature type="domain" description="HNH nuclease" evidence="6">
    <location>
        <begin position="79"/>
        <end position="137"/>
    </location>
</feature>
<dbReference type="OrthoDB" id="5292295at2"/>
<dbReference type="SMART" id="SM00507">
    <property type="entry name" value="HNHc"/>
    <property type="match status" value="1"/>
</dbReference>
<name>A0A366DJ03_9HYPH</name>